<dbReference type="EMBL" id="CAJNNW010031752">
    <property type="protein sequence ID" value="CAE8708848.1"/>
    <property type="molecule type" value="Genomic_DNA"/>
</dbReference>
<name>A0A813D9S2_POLGL</name>
<reference evidence="2" key="1">
    <citation type="submission" date="2021-02" db="EMBL/GenBank/DDBJ databases">
        <authorList>
            <person name="Dougan E. K."/>
            <person name="Rhodes N."/>
            <person name="Thang M."/>
            <person name="Chan C."/>
        </authorList>
    </citation>
    <scope>NUCLEOTIDE SEQUENCE</scope>
</reference>
<organism evidence="2 4">
    <name type="scientific">Polarella glacialis</name>
    <name type="common">Dinoflagellate</name>
    <dbReference type="NCBI Taxonomy" id="89957"/>
    <lineage>
        <taxon>Eukaryota</taxon>
        <taxon>Sar</taxon>
        <taxon>Alveolata</taxon>
        <taxon>Dinophyceae</taxon>
        <taxon>Suessiales</taxon>
        <taxon>Suessiaceae</taxon>
        <taxon>Polarella</taxon>
    </lineage>
</organism>
<dbReference type="Gene3D" id="3.40.50.1010">
    <property type="entry name" value="5'-nuclease"/>
    <property type="match status" value="1"/>
</dbReference>
<feature type="domain" description="NYN" evidence="1">
    <location>
        <begin position="11"/>
        <end position="120"/>
    </location>
</feature>
<dbReference type="InterPro" id="IPR021139">
    <property type="entry name" value="NYN"/>
</dbReference>
<dbReference type="Pfam" id="PF01936">
    <property type="entry name" value="NYN"/>
    <property type="match status" value="1"/>
</dbReference>
<comment type="caution">
    <text evidence="2">The sequence shown here is derived from an EMBL/GenBank/DDBJ whole genome shotgun (WGS) entry which is preliminary data.</text>
</comment>
<gene>
    <name evidence="2" type="ORF">PGLA1383_LOCUS4131</name>
    <name evidence="3" type="ORF">PGLA2088_LOCUS35129</name>
</gene>
<dbReference type="Proteomes" id="UP000654075">
    <property type="component" value="Unassembled WGS sequence"/>
</dbReference>
<dbReference type="GO" id="GO:0004540">
    <property type="term" value="F:RNA nuclease activity"/>
    <property type="evidence" value="ECO:0007669"/>
    <property type="project" value="InterPro"/>
</dbReference>
<evidence type="ECO:0000259" key="1">
    <source>
        <dbReference type="Pfam" id="PF01936"/>
    </source>
</evidence>
<accession>A0A813D9S2</accession>
<protein>
    <recommendedName>
        <fullName evidence="1">NYN domain-containing protein</fullName>
    </recommendedName>
</protein>
<sequence length="164" mass="18030">MDGDCFGMDHFAAAIDALEARGKVVSCSAFVPPHRTENATWRRAAEQQGFKFVSVPRRVGSKKDPNHIAISAEAVKLAGENAVSCIALLVNELDFVYLADFLNSMGQRTMLLVPDDRKQTLMSEFKTANADVVNLALDYRHPTQNAMLLPGGKVLWSPYQATMT</sequence>
<evidence type="ECO:0000313" key="2">
    <source>
        <dbReference type="EMBL" id="CAE8585219.1"/>
    </source>
</evidence>
<dbReference type="AlphaFoldDB" id="A0A813D9S2"/>
<evidence type="ECO:0000313" key="3">
    <source>
        <dbReference type="EMBL" id="CAE8708848.1"/>
    </source>
</evidence>
<keyword evidence="4" id="KW-1185">Reference proteome</keyword>
<dbReference type="EMBL" id="CAJNNV010001513">
    <property type="protein sequence ID" value="CAE8585219.1"/>
    <property type="molecule type" value="Genomic_DNA"/>
</dbReference>
<dbReference type="Proteomes" id="UP000626109">
    <property type="component" value="Unassembled WGS sequence"/>
</dbReference>
<evidence type="ECO:0000313" key="4">
    <source>
        <dbReference type="Proteomes" id="UP000654075"/>
    </source>
</evidence>
<proteinExistence type="predicted"/>